<dbReference type="GO" id="GO:0005975">
    <property type="term" value="P:carbohydrate metabolic process"/>
    <property type="evidence" value="ECO:0007669"/>
    <property type="project" value="InterPro"/>
</dbReference>
<accession>A0A085ZHP2</accession>
<keyword evidence="2" id="KW-0808">Transferase</keyword>
<comment type="caution">
    <text evidence="3">The sequence shown here is derived from an EMBL/GenBank/DDBJ whole genome shotgun (WGS) entry which is preliminary data.</text>
</comment>
<evidence type="ECO:0008006" key="5">
    <source>
        <dbReference type="Google" id="ProtNLM"/>
    </source>
</evidence>
<dbReference type="AlphaFoldDB" id="A0A085ZHP2"/>
<evidence type="ECO:0000256" key="2">
    <source>
        <dbReference type="ARBA" id="ARBA00022679"/>
    </source>
</evidence>
<evidence type="ECO:0000313" key="4">
    <source>
        <dbReference type="Proteomes" id="UP000028703"/>
    </source>
</evidence>
<keyword evidence="1" id="KW-0328">Glycosyltransferase</keyword>
<dbReference type="GO" id="GO:0016020">
    <property type="term" value="C:membrane"/>
    <property type="evidence" value="ECO:0007669"/>
    <property type="project" value="InterPro"/>
</dbReference>
<keyword evidence="4" id="KW-1185">Reference proteome</keyword>
<dbReference type="InterPro" id="IPR002516">
    <property type="entry name" value="Glyco_trans_11"/>
</dbReference>
<dbReference type="PANTHER" id="PTHR11927:SF9">
    <property type="entry name" value="L-FUCOSYLTRANSFERASE"/>
    <property type="match status" value="1"/>
</dbReference>
<dbReference type="RefSeq" id="WP_034704660.1">
    <property type="nucleotide sequence ID" value="NZ_JPRO01000007.1"/>
</dbReference>
<dbReference type="GO" id="GO:0008107">
    <property type="term" value="F:galactoside 2-alpha-L-fucosyltransferase activity"/>
    <property type="evidence" value="ECO:0007669"/>
    <property type="project" value="InterPro"/>
</dbReference>
<name>A0A085ZHP2_9FLAO</name>
<dbReference type="OrthoDB" id="9794601at2"/>
<gene>
    <name evidence="3" type="ORF">IX38_11215</name>
</gene>
<sequence length="289" mass="34349">MIYVKISGGVGNQLFQYAFGQYAAGILNTEVKYFSQTRIENKNFTKRELDIQKFDLPILFEDNFDENLYYRSKGALKSIERKLIQKLPFLNRKHRVQNIHIHSPELHINNHCYYDGYWQNEMYPNYIFKLLKDKIKLDSKSSIKLENLISKIKSSNSVSIHIRRGDYINIKANAKIFQICTIDYYNRSIKLIKEKVNNPIFFIFTEDKEWARENFKGDEFCFVDGNTAIEDMLLMSMCKNQIIANSTFSWWAAWLNSNESKIVIAPEDWYVNFLKNNVEHFIPKNWIRL</sequence>
<dbReference type="CDD" id="cd11301">
    <property type="entry name" value="Fut1_Fut2_like"/>
    <property type="match status" value="1"/>
</dbReference>
<proteinExistence type="predicted"/>
<evidence type="ECO:0000256" key="1">
    <source>
        <dbReference type="ARBA" id="ARBA00022676"/>
    </source>
</evidence>
<reference evidence="3 4" key="1">
    <citation type="submission" date="2014-07" db="EMBL/GenBank/DDBJ databases">
        <title>Genome of Chryseobacterium luteum DSM 18605.</title>
        <authorList>
            <person name="Stropko S.J."/>
            <person name="Pipes S.E."/>
            <person name="Newman J.D."/>
        </authorList>
    </citation>
    <scope>NUCLEOTIDE SEQUENCE [LARGE SCALE GENOMIC DNA]</scope>
    <source>
        <strain evidence="3 4">DSM 18605</strain>
    </source>
</reference>
<dbReference type="EMBL" id="JPRO01000007">
    <property type="protein sequence ID" value="KFF03956.1"/>
    <property type="molecule type" value="Genomic_DNA"/>
</dbReference>
<evidence type="ECO:0000313" key="3">
    <source>
        <dbReference type="EMBL" id="KFF03956.1"/>
    </source>
</evidence>
<organism evidence="3 4">
    <name type="scientific">Chryseobacterium luteum</name>
    <dbReference type="NCBI Taxonomy" id="421531"/>
    <lineage>
        <taxon>Bacteria</taxon>
        <taxon>Pseudomonadati</taxon>
        <taxon>Bacteroidota</taxon>
        <taxon>Flavobacteriia</taxon>
        <taxon>Flavobacteriales</taxon>
        <taxon>Weeksellaceae</taxon>
        <taxon>Chryseobacterium group</taxon>
        <taxon>Chryseobacterium</taxon>
    </lineage>
</organism>
<dbReference type="eggNOG" id="ENOG502ZC3Y">
    <property type="taxonomic scope" value="Bacteria"/>
</dbReference>
<dbReference type="Pfam" id="PF01531">
    <property type="entry name" value="Glyco_transf_11"/>
    <property type="match status" value="1"/>
</dbReference>
<protein>
    <recommendedName>
        <fullName evidence="5">Alpha-1,2-fucosyltransferase</fullName>
    </recommendedName>
</protein>
<dbReference type="PANTHER" id="PTHR11927">
    <property type="entry name" value="GALACTOSIDE 2-L-FUCOSYLTRANSFERASE"/>
    <property type="match status" value="1"/>
</dbReference>
<dbReference type="Proteomes" id="UP000028703">
    <property type="component" value="Unassembled WGS sequence"/>
</dbReference>